<evidence type="ECO:0000313" key="9">
    <source>
        <dbReference type="EMBL" id="SVB44687.1"/>
    </source>
</evidence>
<protein>
    <recommendedName>
        <fullName evidence="8">MobA-like NTP transferase domain-containing protein</fullName>
    </recommendedName>
</protein>
<evidence type="ECO:0000256" key="5">
    <source>
        <dbReference type="ARBA" id="ARBA00022842"/>
    </source>
</evidence>
<dbReference type="EMBL" id="UINC01042278">
    <property type="protein sequence ID" value="SVB44687.1"/>
    <property type="molecule type" value="Genomic_DNA"/>
</dbReference>
<feature type="non-terminal residue" evidence="9">
    <location>
        <position position="142"/>
    </location>
</feature>
<gene>
    <name evidence="9" type="ORF">METZ01_LOCUS197541</name>
</gene>
<dbReference type="PANTHER" id="PTHR19136">
    <property type="entry name" value="MOLYBDENUM COFACTOR GUANYLYLTRANSFERASE"/>
    <property type="match status" value="1"/>
</dbReference>
<keyword evidence="5" id="KW-0460">Magnesium</keyword>
<evidence type="ECO:0000256" key="4">
    <source>
        <dbReference type="ARBA" id="ARBA00022741"/>
    </source>
</evidence>
<proteinExistence type="predicted"/>
<evidence type="ECO:0000256" key="6">
    <source>
        <dbReference type="ARBA" id="ARBA00023134"/>
    </source>
</evidence>
<organism evidence="9">
    <name type="scientific">marine metagenome</name>
    <dbReference type="NCBI Taxonomy" id="408172"/>
    <lineage>
        <taxon>unclassified sequences</taxon>
        <taxon>metagenomes</taxon>
        <taxon>ecological metagenomes</taxon>
    </lineage>
</organism>
<dbReference type="InterPro" id="IPR013482">
    <property type="entry name" value="Molybde_CF_guanTrfase"/>
</dbReference>
<dbReference type="AlphaFoldDB" id="A0A382E490"/>
<dbReference type="GO" id="GO:0016779">
    <property type="term" value="F:nucleotidyltransferase activity"/>
    <property type="evidence" value="ECO:0007669"/>
    <property type="project" value="UniProtKB-ARBA"/>
</dbReference>
<keyword evidence="3" id="KW-0479">Metal-binding</keyword>
<dbReference type="SUPFAM" id="SSF53448">
    <property type="entry name" value="Nucleotide-diphospho-sugar transferases"/>
    <property type="match status" value="1"/>
</dbReference>
<dbReference type="Pfam" id="PF12804">
    <property type="entry name" value="NTP_transf_3"/>
    <property type="match status" value="1"/>
</dbReference>
<keyword evidence="2" id="KW-0808">Transferase</keyword>
<dbReference type="Gene3D" id="3.90.550.10">
    <property type="entry name" value="Spore Coat Polysaccharide Biosynthesis Protein SpsA, Chain A"/>
    <property type="match status" value="1"/>
</dbReference>
<dbReference type="InterPro" id="IPR025877">
    <property type="entry name" value="MobA-like_NTP_Trfase"/>
</dbReference>
<dbReference type="InterPro" id="IPR029044">
    <property type="entry name" value="Nucleotide-diphossugar_trans"/>
</dbReference>
<keyword evidence="6" id="KW-0342">GTP-binding</keyword>
<keyword evidence="7" id="KW-0501">Molybdenum cofactor biosynthesis</keyword>
<dbReference type="GO" id="GO:0005525">
    <property type="term" value="F:GTP binding"/>
    <property type="evidence" value="ECO:0007669"/>
    <property type="project" value="UniProtKB-KW"/>
</dbReference>
<evidence type="ECO:0000256" key="7">
    <source>
        <dbReference type="ARBA" id="ARBA00023150"/>
    </source>
</evidence>
<reference evidence="9" key="1">
    <citation type="submission" date="2018-05" db="EMBL/GenBank/DDBJ databases">
        <authorList>
            <person name="Lanie J.A."/>
            <person name="Ng W.-L."/>
            <person name="Kazmierczak K.M."/>
            <person name="Andrzejewski T.M."/>
            <person name="Davidsen T.M."/>
            <person name="Wayne K.J."/>
            <person name="Tettelin H."/>
            <person name="Glass J.I."/>
            <person name="Rusch D."/>
            <person name="Podicherti R."/>
            <person name="Tsui H.-C.T."/>
            <person name="Winkler M.E."/>
        </authorList>
    </citation>
    <scope>NUCLEOTIDE SEQUENCE</scope>
</reference>
<evidence type="ECO:0000259" key="8">
    <source>
        <dbReference type="Pfam" id="PF12804"/>
    </source>
</evidence>
<keyword evidence="4" id="KW-0547">Nucleotide-binding</keyword>
<keyword evidence="1" id="KW-0963">Cytoplasm</keyword>
<dbReference type="PANTHER" id="PTHR19136:SF81">
    <property type="entry name" value="MOLYBDENUM COFACTOR GUANYLYLTRANSFERASE"/>
    <property type="match status" value="1"/>
</dbReference>
<dbReference type="GO" id="GO:1902758">
    <property type="term" value="P:bis(molybdopterin guanine dinucleotide)molybdenum biosynthetic process"/>
    <property type="evidence" value="ECO:0007669"/>
    <property type="project" value="TreeGrafter"/>
</dbReference>
<name>A0A382E490_9ZZZZ</name>
<accession>A0A382E490</accession>
<dbReference type="CDD" id="cd02503">
    <property type="entry name" value="MobA"/>
    <property type="match status" value="1"/>
</dbReference>
<evidence type="ECO:0000256" key="1">
    <source>
        <dbReference type="ARBA" id="ARBA00022490"/>
    </source>
</evidence>
<feature type="domain" description="MobA-like NTP transferase" evidence="8">
    <location>
        <begin position="8"/>
        <end position="137"/>
    </location>
</feature>
<sequence>MNDNNILAVILAGGKSKRFGEDKNLVKLGSKSLIEHVIDKVREKFKKILIIANKDIKIEQSKDVVIIPDHIEGNLGPLVGVLTAMKWIKEMKENYKWIATFPSDTPFFDISIVEQYEKKITRNDSSLYFIKSNEKRHNIFGL</sequence>
<evidence type="ECO:0000256" key="2">
    <source>
        <dbReference type="ARBA" id="ARBA00022679"/>
    </source>
</evidence>
<evidence type="ECO:0000256" key="3">
    <source>
        <dbReference type="ARBA" id="ARBA00022723"/>
    </source>
</evidence>
<dbReference type="GO" id="GO:0046872">
    <property type="term" value="F:metal ion binding"/>
    <property type="evidence" value="ECO:0007669"/>
    <property type="project" value="UniProtKB-KW"/>
</dbReference>